<dbReference type="AlphaFoldDB" id="A0ABD2N4B1"/>
<comment type="caution">
    <text evidence="1">The sequence shown here is derived from an EMBL/GenBank/DDBJ whole genome shotgun (WGS) entry which is preliminary data.</text>
</comment>
<dbReference type="EMBL" id="JABFTP020000062">
    <property type="protein sequence ID" value="KAL3273397.1"/>
    <property type="molecule type" value="Genomic_DNA"/>
</dbReference>
<accession>A0ABD2N4B1</accession>
<sequence length="232" mass="26092">MSFANRVENCYIKLLSTLDESMEEEKRKNYTEILQDQALYVFLMGLNRDLAVVVKARSPITLEDAIRIAVNEEQETRKKTVHSITFVQTCSDSGFRRNKVFCVFSKSGSKLFTKLKDRAASSSVPHCVYSVNCKDCDTALLCLEENLSKPTTTCREFDNENNVNVDISNPALDCILFVFSVTTLISKNAPFRRDAICCLLFLNACPGPLVGNRHKATSVHQGTRIPKYSTVK</sequence>
<gene>
    <name evidence="1" type="ORF">HHI36_014843</name>
</gene>
<evidence type="ECO:0000313" key="2">
    <source>
        <dbReference type="Proteomes" id="UP001516400"/>
    </source>
</evidence>
<organism evidence="1 2">
    <name type="scientific">Cryptolaemus montrouzieri</name>
    <dbReference type="NCBI Taxonomy" id="559131"/>
    <lineage>
        <taxon>Eukaryota</taxon>
        <taxon>Metazoa</taxon>
        <taxon>Ecdysozoa</taxon>
        <taxon>Arthropoda</taxon>
        <taxon>Hexapoda</taxon>
        <taxon>Insecta</taxon>
        <taxon>Pterygota</taxon>
        <taxon>Neoptera</taxon>
        <taxon>Endopterygota</taxon>
        <taxon>Coleoptera</taxon>
        <taxon>Polyphaga</taxon>
        <taxon>Cucujiformia</taxon>
        <taxon>Coccinelloidea</taxon>
        <taxon>Coccinellidae</taxon>
        <taxon>Scymninae</taxon>
        <taxon>Scymnini</taxon>
        <taxon>Cryptolaemus</taxon>
    </lineage>
</organism>
<keyword evidence="2" id="KW-1185">Reference proteome</keyword>
<dbReference type="Proteomes" id="UP001516400">
    <property type="component" value="Unassembled WGS sequence"/>
</dbReference>
<proteinExistence type="predicted"/>
<evidence type="ECO:0000313" key="1">
    <source>
        <dbReference type="EMBL" id="KAL3273397.1"/>
    </source>
</evidence>
<protein>
    <submittedName>
        <fullName evidence="1">Uncharacterized protein</fullName>
    </submittedName>
</protein>
<reference evidence="1 2" key="1">
    <citation type="journal article" date="2021" name="BMC Biol.">
        <title>Horizontally acquired antibacterial genes associated with adaptive radiation of ladybird beetles.</title>
        <authorList>
            <person name="Li H.S."/>
            <person name="Tang X.F."/>
            <person name="Huang Y.H."/>
            <person name="Xu Z.Y."/>
            <person name="Chen M.L."/>
            <person name="Du X.Y."/>
            <person name="Qiu B.Y."/>
            <person name="Chen P.T."/>
            <person name="Zhang W."/>
            <person name="Slipinski A."/>
            <person name="Escalona H.E."/>
            <person name="Waterhouse R.M."/>
            <person name="Zwick A."/>
            <person name="Pang H."/>
        </authorList>
    </citation>
    <scope>NUCLEOTIDE SEQUENCE [LARGE SCALE GENOMIC DNA]</scope>
    <source>
        <strain evidence="1">SYSU2018</strain>
    </source>
</reference>
<name>A0ABD2N4B1_9CUCU</name>